<dbReference type="Proteomes" id="UP000829398">
    <property type="component" value="Chromosome 5"/>
</dbReference>
<dbReference type="EMBL" id="CM039174">
    <property type="protein sequence ID" value="KAH9756462.1"/>
    <property type="molecule type" value="Genomic_DNA"/>
</dbReference>
<gene>
    <name evidence="1" type="ORF">KPL71_016081</name>
</gene>
<proteinExistence type="predicted"/>
<evidence type="ECO:0000313" key="2">
    <source>
        <dbReference type="Proteomes" id="UP000829398"/>
    </source>
</evidence>
<keyword evidence="2" id="KW-1185">Reference proteome</keyword>
<protein>
    <submittedName>
        <fullName evidence="1">NAM-associated domain-containing protein</fullName>
    </submittedName>
</protein>
<comment type="caution">
    <text evidence="1">The sequence shown here is derived from an EMBL/GenBank/DDBJ whole genome shotgun (WGS) entry which is preliminary data.</text>
</comment>
<accession>A0ACB8KPY1</accession>
<name>A0ACB8KPY1_CITSI</name>
<sequence length="206" mass="23705">MIPTPRSTPYTHEANIHLCHIYLDIFQNHIVGINQSRDVFWSRVEIEYNNSKAEFTTQVRPRRSLQKRMQSILVAIGKLRGCIRQIKNQNPSSASEQDILNRAKVLLAQDKKYNKGFKFDHVWPILKDIEKSRDDHSIATLYFRRQSSEFSPTSASLGLSSFSLNINDEYVDDGSTQRPIGVKKAKGIRKVEDQNSLVIDTIKEDN</sequence>
<evidence type="ECO:0000313" key="1">
    <source>
        <dbReference type="EMBL" id="KAH9756462.1"/>
    </source>
</evidence>
<organism evidence="1 2">
    <name type="scientific">Citrus sinensis</name>
    <name type="common">Sweet orange</name>
    <name type="synonym">Citrus aurantium var. sinensis</name>
    <dbReference type="NCBI Taxonomy" id="2711"/>
    <lineage>
        <taxon>Eukaryota</taxon>
        <taxon>Viridiplantae</taxon>
        <taxon>Streptophyta</taxon>
        <taxon>Embryophyta</taxon>
        <taxon>Tracheophyta</taxon>
        <taxon>Spermatophyta</taxon>
        <taxon>Magnoliopsida</taxon>
        <taxon>eudicotyledons</taxon>
        <taxon>Gunneridae</taxon>
        <taxon>Pentapetalae</taxon>
        <taxon>rosids</taxon>
        <taxon>malvids</taxon>
        <taxon>Sapindales</taxon>
        <taxon>Rutaceae</taxon>
        <taxon>Aurantioideae</taxon>
        <taxon>Citrus</taxon>
    </lineage>
</organism>
<reference evidence="2" key="1">
    <citation type="journal article" date="2023" name="Hortic. Res.">
        <title>A chromosome-level phased genome enabling allele-level studies in sweet orange: a case study on citrus Huanglongbing tolerance.</title>
        <authorList>
            <person name="Wu B."/>
            <person name="Yu Q."/>
            <person name="Deng Z."/>
            <person name="Duan Y."/>
            <person name="Luo F."/>
            <person name="Gmitter F. Jr."/>
        </authorList>
    </citation>
    <scope>NUCLEOTIDE SEQUENCE [LARGE SCALE GENOMIC DNA]</scope>
    <source>
        <strain evidence="2">cv. Valencia</strain>
    </source>
</reference>